<comment type="caution">
    <text evidence="14">The sequence shown here is derived from an EMBL/GenBank/DDBJ whole genome shotgun (WGS) entry which is preliminary data.</text>
</comment>
<evidence type="ECO:0000256" key="11">
    <source>
        <dbReference type="SAM" id="SignalP"/>
    </source>
</evidence>
<dbReference type="Pfam" id="PF07715">
    <property type="entry name" value="Plug"/>
    <property type="match status" value="1"/>
</dbReference>
<evidence type="ECO:0000256" key="6">
    <source>
        <dbReference type="ARBA" id="ARBA00023136"/>
    </source>
</evidence>
<keyword evidence="11" id="KW-0732">Signal</keyword>
<keyword evidence="4 8" id="KW-0812">Transmembrane</keyword>
<dbReference type="PANTHER" id="PTHR30069">
    <property type="entry name" value="TONB-DEPENDENT OUTER MEMBRANE RECEPTOR"/>
    <property type="match status" value="1"/>
</dbReference>
<evidence type="ECO:0000256" key="10">
    <source>
        <dbReference type="SAM" id="MobiDB-lite"/>
    </source>
</evidence>
<feature type="domain" description="TonB-dependent receptor plug" evidence="13">
    <location>
        <begin position="74"/>
        <end position="179"/>
    </location>
</feature>
<keyword evidence="3 8" id="KW-1134">Transmembrane beta strand</keyword>
<dbReference type="InterPro" id="IPR036942">
    <property type="entry name" value="Beta-barrel_TonB_sf"/>
</dbReference>
<dbReference type="PROSITE" id="PS52016">
    <property type="entry name" value="TONB_DEPENDENT_REC_3"/>
    <property type="match status" value="1"/>
</dbReference>
<evidence type="ECO:0000256" key="1">
    <source>
        <dbReference type="ARBA" id="ARBA00004571"/>
    </source>
</evidence>
<feature type="chain" id="PRO_5045892475" evidence="11">
    <location>
        <begin position="31"/>
        <end position="789"/>
    </location>
</feature>
<feature type="compositionally biased region" description="Acidic residues" evidence="10">
    <location>
        <begin position="34"/>
        <end position="47"/>
    </location>
</feature>
<dbReference type="SUPFAM" id="SSF56935">
    <property type="entry name" value="Porins"/>
    <property type="match status" value="1"/>
</dbReference>
<accession>A0ABW9UUK9</accession>
<organism evidence="14 15">
    <name type="scientific">Pelagerythrobacter marinus</name>
    <dbReference type="NCBI Taxonomy" id="538382"/>
    <lineage>
        <taxon>Bacteria</taxon>
        <taxon>Pseudomonadati</taxon>
        <taxon>Pseudomonadota</taxon>
        <taxon>Alphaproteobacteria</taxon>
        <taxon>Sphingomonadales</taxon>
        <taxon>Erythrobacteraceae</taxon>
        <taxon>Pelagerythrobacter</taxon>
    </lineage>
</organism>
<proteinExistence type="inferred from homology"/>
<name>A0ABW9UUK9_9SPHN</name>
<reference evidence="14 15" key="1">
    <citation type="submission" date="2019-12" db="EMBL/GenBank/DDBJ databases">
        <title>Genomic-based taxomic classification of the family Erythrobacteraceae.</title>
        <authorList>
            <person name="Xu L."/>
        </authorList>
    </citation>
    <scope>NUCLEOTIDE SEQUENCE [LARGE SCALE GENOMIC DNA]</scope>
    <source>
        <strain evidence="14 15">H32</strain>
    </source>
</reference>
<gene>
    <name evidence="14" type="ORF">GRI72_00245</name>
</gene>
<keyword evidence="15" id="KW-1185">Reference proteome</keyword>
<evidence type="ECO:0000256" key="8">
    <source>
        <dbReference type="PROSITE-ProRule" id="PRU01360"/>
    </source>
</evidence>
<feature type="signal peptide" evidence="11">
    <location>
        <begin position="1"/>
        <end position="30"/>
    </location>
</feature>
<evidence type="ECO:0000256" key="3">
    <source>
        <dbReference type="ARBA" id="ARBA00022452"/>
    </source>
</evidence>
<dbReference type="EMBL" id="WTYO01000001">
    <property type="protein sequence ID" value="MXO67265.1"/>
    <property type="molecule type" value="Genomic_DNA"/>
</dbReference>
<dbReference type="InterPro" id="IPR037066">
    <property type="entry name" value="Plug_dom_sf"/>
</dbReference>
<evidence type="ECO:0000256" key="7">
    <source>
        <dbReference type="ARBA" id="ARBA00023237"/>
    </source>
</evidence>
<dbReference type="Gene3D" id="2.40.170.20">
    <property type="entry name" value="TonB-dependent receptor, beta-barrel domain"/>
    <property type="match status" value="1"/>
</dbReference>
<evidence type="ECO:0000256" key="4">
    <source>
        <dbReference type="ARBA" id="ARBA00022692"/>
    </source>
</evidence>
<sequence length="789" mass="85524">MTFPISSPARGRWLATAAAIALLAPASALAADTTEDADADTAEETAEETATGTAEARTARADIVVTGRSLGSDQATQPLPVQVLSGDELAHRRRGTLGETLDGLPGVHMDNFGAGASRPVIRGQTMPRIAILTDGADLFDVASVSPDHAIVTDPLLLDAIEIQRGPAAIRYGGGAVNGAINLIDGKVPKALPEGGVDGAYELRYGTGDQEMTTAGRVTAAIGPIAFHAEGSYSDRENYEVPDAFGTDRLRDSFGESSSYAFGASWITDSGYIGASYTRNEAEYGLPGHSHLNGVCHTHGRDLHCAAHGGYGDPFGSPDDHTAYIDLKSERVDLRGDFADLLPGIANIRLRGSYTDYVHSEIDGPALFSRYTNEVWDGRIELTHKPLFGFTGTLGLQYTDGTFSGLNVSDLHQVGPGPDDALAIGFLPPFEYVTENIGLFLVERRSFGPVDIELAARKDWREITLPTPELYFWVDPEREAIFDRIFEPLYGPDWKNVMRERRIEAYHEDSPDSQHNPFSASIGATWNIANGYSAALSLARTERAPNVRELYAYGNNLATNSYEVGLAQSSRASMYFPESRTDVMETAKTVNLTFRKAGGPLEFEVGLFHQDVDDYIFARLVETETETGVPHHYLLYTASDASFTGIDGQVSYAFSPEVRVTVFGDYVGTDLTSEEVDVDLDASGDNLPRIPPGRLGARLDLAGGPLSADIEYYHTFAQDKVALYETPTDGYGMLNATFAYRFEIPGGGDLEVYARGTNLTNQLAYVHTSFVKDQSPLRGRSVVLGLRHSF</sequence>
<protein>
    <submittedName>
        <fullName evidence="14">TonB-dependent receptor</fullName>
    </submittedName>
</protein>
<keyword evidence="14" id="KW-0675">Receptor</keyword>
<dbReference type="Proteomes" id="UP000444401">
    <property type="component" value="Unassembled WGS sequence"/>
</dbReference>
<feature type="domain" description="TonB-dependent receptor-like beta-barrel" evidence="12">
    <location>
        <begin position="276"/>
        <end position="758"/>
    </location>
</feature>
<evidence type="ECO:0000313" key="15">
    <source>
        <dbReference type="Proteomes" id="UP000444401"/>
    </source>
</evidence>
<evidence type="ECO:0000313" key="14">
    <source>
        <dbReference type="EMBL" id="MXO67265.1"/>
    </source>
</evidence>
<keyword evidence="7 8" id="KW-0998">Cell outer membrane</keyword>
<evidence type="ECO:0000259" key="12">
    <source>
        <dbReference type="Pfam" id="PF00593"/>
    </source>
</evidence>
<dbReference type="InterPro" id="IPR039426">
    <property type="entry name" value="TonB-dep_rcpt-like"/>
</dbReference>
<evidence type="ECO:0000256" key="5">
    <source>
        <dbReference type="ARBA" id="ARBA00023077"/>
    </source>
</evidence>
<dbReference type="Pfam" id="PF00593">
    <property type="entry name" value="TonB_dep_Rec_b-barrel"/>
    <property type="match status" value="1"/>
</dbReference>
<feature type="region of interest" description="Disordered" evidence="10">
    <location>
        <begin position="34"/>
        <end position="58"/>
    </location>
</feature>
<comment type="subcellular location">
    <subcellularLocation>
        <location evidence="1 8">Cell outer membrane</location>
        <topology evidence="1 8">Multi-pass membrane protein</topology>
    </subcellularLocation>
</comment>
<keyword evidence="2 8" id="KW-0813">Transport</keyword>
<evidence type="ECO:0000256" key="2">
    <source>
        <dbReference type="ARBA" id="ARBA00022448"/>
    </source>
</evidence>
<dbReference type="PANTHER" id="PTHR30069:SF40">
    <property type="entry name" value="TONB-DEPENDENT RECEPTOR NMB0964-RELATED"/>
    <property type="match status" value="1"/>
</dbReference>
<evidence type="ECO:0000256" key="9">
    <source>
        <dbReference type="RuleBase" id="RU003357"/>
    </source>
</evidence>
<dbReference type="Gene3D" id="2.170.130.10">
    <property type="entry name" value="TonB-dependent receptor, plug domain"/>
    <property type="match status" value="1"/>
</dbReference>
<evidence type="ECO:0000259" key="13">
    <source>
        <dbReference type="Pfam" id="PF07715"/>
    </source>
</evidence>
<dbReference type="RefSeq" id="WP_160731948.1">
    <property type="nucleotide sequence ID" value="NZ_WTYO01000001.1"/>
</dbReference>
<comment type="similarity">
    <text evidence="8 9">Belongs to the TonB-dependent receptor family.</text>
</comment>
<dbReference type="InterPro" id="IPR000531">
    <property type="entry name" value="Beta-barrel_TonB"/>
</dbReference>
<dbReference type="InterPro" id="IPR012910">
    <property type="entry name" value="Plug_dom"/>
</dbReference>
<keyword evidence="5 9" id="KW-0798">TonB box</keyword>
<keyword evidence="6 8" id="KW-0472">Membrane</keyword>